<feature type="transmembrane region" description="Helical" evidence="3">
    <location>
        <begin position="62"/>
        <end position="82"/>
    </location>
</feature>
<dbReference type="SUPFAM" id="SSF55073">
    <property type="entry name" value="Nucleotide cyclase"/>
    <property type="match status" value="1"/>
</dbReference>
<evidence type="ECO:0000313" key="5">
    <source>
        <dbReference type="EMBL" id="WOB09254.1"/>
    </source>
</evidence>
<dbReference type="InterPro" id="IPR029787">
    <property type="entry name" value="Nucleotide_cyclase"/>
</dbReference>
<keyword evidence="5" id="KW-0808">Transferase</keyword>
<proteinExistence type="predicted"/>
<organism evidence="5 6">
    <name type="scientific">Piscinibacter gummiphilus</name>
    <dbReference type="NCBI Taxonomy" id="946333"/>
    <lineage>
        <taxon>Bacteria</taxon>
        <taxon>Pseudomonadati</taxon>
        <taxon>Pseudomonadota</taxon>
        <taxon>Betaproteobacteria</taxon>
        <taxon>Burkholderiales</taxon>
        <taxon>Sphaerotilaceae</taxon>
        <taxon>Piscinibacter</taxon>
    </lineage>
</organism>
<dbReference type="EMBL" id="CP136336">
    <property type="protein sequence ID" value="WOB09254.1"/>
    <property type="molecule type" value="Genomic_DNA"/>
</dbReference>
<dbReference type="PANTHER" id="PTHR45138">
    <property type="entry name" value="REGULATORY COMPONENTS OF SENSORY TRANSDUCTION SYSTEM"/>
    <property type="match status" value="1"/>
</dbReference>
<dbReference type="NCBIfam" id="TIGR00254">
    <property type="entry name" value="GGDEF"/>
    <property type="match status" value="1"/>
</dbReference>
<dbReference type="CDD" id="cd01949">
    <property type="entry name" value="GGDEF"/>
    <property type="match status" value="1"/>
</dbReference>
<dbReference type="RefSeq" id="WP_316702210.1">
    <property type="nucleotide sequence ID" value="NZ_CP136336.1"/>
</dbReference>
<dbReference type="Gene3D" id="3.30.70.270">
    <property type="match status" value="1"/>
</dbReference>
<dbReference type="PANTHER" id="PTHR45138:SF9">
    <property type="entry name" value="DIGUANYLATE CYCLASE DGCM-RELATED"/>
    <property type="match status" value="1"/>
</dbReference>
<dbReference type="SMART" id="SM00267">
    <property type="entry name" value="GGDEF"/>
    <property type="match status" value="1"/>
</dbReference>
<keyword evidence="6" id="KW-1185">Reference proteome</keyword>
<dbReference type="PROSITE" id="PS50887">
    <property type="entry name" value="GGDEF"/>
    <property type="match status" value="1"/>
</dbReference>
<dbReference type="InterPro" id="IPR000160">
    <property type="entry name" value="GGDEF_dom"/>
</dbReference>
<dbReference type="EC" id="2.7.7.65" evidence="1"/>
<evidence type="ECO:0000256" key="3">
    <source>
        <dbReference type="SAM" id="Phobius"/>
    </source>
</evidence>
<keyword evidence="3" id="KW-1133">Transmembrane helix</keyword>
<dbReference type="InterPro" id="IPR043128">
    <property type="entry name" value="Rev_trsase/Diguanyl_cyclase"/>
</dbReference>
<keyword evidence="3" id="KW-0472">Membrane</keyword>
<evidence type="ECO:0000256" key="1">
    <source>
        <dbReference type="ARBA" id="ARBA00012528"/>
    </source>
</evidence>
<dbReference type="Proteomes" id="UP001303946">
    <property type="component" value="Chromosome"/>
</dbReference>
<evidence type="ECO:0000259" key="4">
    <source>
        <dbReference type="PROSITE" id="PS50887"/>
    </source>
</evidence>
<name>A0ABZ0D3E4_9BURK</name>
<dbReference type="GO" id="GO:0052621">
    <property type="term" value="F:diguanylate cyclase activity"/>
    <property type="evidence" value="ECO:0007669"/>
    <property type="project" value="UniProtKB-EC"/>
</dbReference>
<evidence type="ECO:0000313" key="6">
    <source>
        <dbReference type="Proteomes" id="UP001303946"/>
    </source>
</evidence>
<feature type="transmembrane region" description="Helical" evidence="3">
    <location>
        <begin position="122"/>
        <end position="142"/>
    </location>
</feature>
<feature type="transmembrane region" description="Helical" evidence="3">
    <location>
        <begin position="149"/>
        <end position="172"/>
    </location>
</feature>
<feature type="transmembrane region" description="Helical" evidence="3">
    <location>
        <begin position="94"/>
        <end position="110"/>
    </location>
</feature>
<accession>A0ABZ0D3E4</accession>
<dbReference type="InterPro" id="IPR050469">
    <property type="entry name" value="Diguanylate_Cyclase"/>
</dbReference>
<feature type="domain" description="GGDEF" evidence="4">
    <location>
        <begin position="249"/>
        <end position="380"/>
    </location>
</feature>
<sequence>MNLDIQTILVVLLANVWATALALPLLMGWQVSSAARLFQGSMVLQGMSWAVFLIAPKLHDRALTSVALGLLALSFAMLWSALQHWLGPRPGQRLMWALVAAIPAVYFLTYPSYPVRVGTSNALYALQMLTICVALAWPAAHIGRRWRGLVLASFAALMVVTLWRGVLGAFFTDAYPFYRATHPVNVAAVFFNHVALSLCTLGLLAAWREEAERELRRQAQTDGLTGLLNRQAFLERAHTLLAHAVRYDEPLTLLMLDIDYFKRINDRHGHAAGDAALQTVSQGLRACTRGGDLVCRYGGEEFCVLMSRASAADALRFDERLRGWLVKFARDTGSELIDYSAGIAVRQPDDHTMDALLLRADAALYQAKAAGRGRLAGNTDGEQKELSFDLAM</sequence>
<comment type="catalytic activity">
    <reaction evidence="2">
        <text>2 GTP = 3',3'-c-di-GMP + 2 diphosphate</text>
        <dbReference type="Rhea" id="RHEA:24898"/>
        <dbReference type="ChEBI" id="CHEBI:33019"/>
        <dbReference type="ChEBI" id="CHEBI:37565"/>
        <dbReference type="ChEBI" id="CHEBI:58805"/>
        <dbReference type="EC" id="2.7.7.65"/>
    </reaction>
</comment>
<gene>
    <name evidence="5" type="ORF">RXV79_04150</name>
</gene>
<evidence type="ECO:0000256" key="2">
    <source>
        <dbReference type="ARBA" id="ARBA00034247"/>
    </source>
</evidence>
<dbReference type="Pfam" id="PF00990">
    <property type="entry name" value="GGDEF"/>
    <property type="match status" value="1"/>
</dbReference>
<keyword evidence="3" id="KW-0812">Transmembrane</keyword>
<keyword evidence="5" id="KW-0548">Nucleotidyltransferase</keyword>
<feature type="transmembrane region" description="Helical" evidence="3">
    <location>
        <begin position="6"/>
        <end position="25"/>
    </location>
</feature>
<reference evidence="5 6" key="1">
    <citation type="submission" date="2023-10" db="EMBL/GenBank/DDBJ databases">
        <title>Bacteria for the degradation of biodegradable plastic PBAT(Polybutylene adipate terephthalate).</title>
        <authorList>
            <person name="Weon H.-Y."/>
            <person name="Yeon J."/>
        </authorList>
    </citation>
    <scope>NUCLEOTIDE SEQUENCE [LARGE SCALE GENOMIC DNA]</scope>
    <source>
        <strain evidence="5 6">SBD 7-3</strain>
    </source>
</reference>
<feature type="transmembrane region" description="Helical" evidence="3">
    <location>
        <begin position="184"/>
        <end position="207"/>
    </location>
</feature>
<protein>
    <recommendedName>
        <fullName evidence="1">diguanylate cyclase</fullName>
        <ecNumber evidence="1">2.7.7.65</ecNumber>
    </recommendedName>
</protein>